<protein>
    <recommendedName>
        <fullName evidence="9">Type-5 uracil-DNA glycosylase</fullName>
    </recommendedName>
</protein>
<keyword evidence="11" id="KW-0326">Glycosidase</keyword>
<dbReference type="InterPro" id="IPR005122">
    <property type="entry name" value="Uracil-DNA_glycosylase-like"/>
</dbReference>
<keyword evidence="1" id="KW-0004">4Fe-4S</keyword>
<name>A0A3B0SKX8_9ZZZZ</name>
<organism evidence="11">
    <name type="scientific">hydrothermal vent metagenome</name>
    <dbReference type="NCBI Taxonomy" id="652676"/>
    <lineage>
        <taxon>unclassified sequences</taxon>
        <taxon>metagenomes</taxon>
        <taxon>ecological metagenomes</taxon>
    </lineage>
</organism>
<dbReference type="GO" id="GO:0033958">
    <property type="term" value="F:DNA-deoxyinosine glycosylase activity"/>
    <property type="evidence" value="ECO:0007669"/>
    <property type="project" value="InterPro"/>
</dbReference>
<evidence type="ECO:0000256" key="4">
    <source>
        <dbReference type="ARBA" id="ARBA00022801"/>
    </source>
</evidence>
<comment type="similarity">
    <text evidence="8">Belongs to the uracil-DNA glycosylase (UDG) superfamily. Type 5 (UDGb) family.</text>
</comment>
<keyword evidence="5" id="KW-0408">Iron</keyword>
<keyword evidence="7" id="KW-0234">DNA repair</keyword>
<keyword evidence="6" id="KW-0411">Iron-sulfur</keyword>
<dbReference type="SMART" id="SM00986">
    <property type="entry name" value="UDG"/>
    <property type="match status" value="1"/>
</dbReference>
<dbReference type="EMBL" id="UOEE01000238">
    <property type="protein sequence ID" value="VAV97033.1"/>
    <property type="molecule type" value="Genomic_DNA"/>
</dbReference>
<dbReference type="InterPro" id="IPR044147">
    <property type="entry name" value="UdgB-like"/>
</dbReference>
<dbReference type="SUPFAM" id="SSF52141">
    <property type="entry name" value="Uracil-DNA glycosylase-like"/>
    <property type="match status" value="1"/>
</dbReference>
<dbReference type="Pfam" id="PF03167">
    <property type="entry name" value="UDG"/>
    <property type="match status" value="1"/>
</dbReference>
<accession>A0A3B0SKX8</accession>
<dbReference type="GO" id="GO:0051539">
    <property type="term" value="F:4 iron, 4 sulfur cluster binding"/>
    <property type="evidence" value="ECO:0007669"/>
    <property type="project" value="UniProtKB-KW"/>
</dbReference>
<evidence type="ECO:0000256" key="8">
    <source>
        <dbReference type="ARBA" id="ARBA00023779"/>
    </source>
</evidence>
<dbReference type="InterPro" id="IPR051536">
    <property type="entry name" value="UDG_Type-4/5"/>
</dbReference>
<dbReference type="PANTHER" id="PTHR33693:SF3">
    <property type="entry name" value="TYPE-5 URACIL-DNA GLYCOSYLASE"/>
    <property type="match status" value="1"/>
</dbReference>
<evidence type="ECO:0000256" key="6">
    <source>
        <dbReference type="ARBA" id="ARBA00023014"/>
    </source>
</evidence>
<evidence type="ECO:0000313" key="11">
    <source>
        <dbReference type="EMBL" id="VAV97033.1"/>
    </source>
</evidence>
<dbReference type="CDD" id="cd10031">
    <property type="entry name" value="UDG-F5_TTUDGB_like"/>
    <property type="match status" value="1"/>
</dbReference>
<gene>
    <name evidence="11" type="ORF">MNBD_ALPHA06-1716</name>
</gene>
<evidence type="ECO:0000256" key="5">
    <source>
        <dbReference type="ARBA" id="ARBA00023004"/>
    </source>
</evidence>
<evidence type="ECO:0000256" key="1">
    <source>
        <dbReference type="ARBA" id="ARBA00022485"/>
    </source>
</evidence>
<keyword evidence="2" id="KW-0479">Metal-binding</keyword>
<dbReference type="AlphaFoldDB" id="A0A3B0SKX8"/>
<evidence type="ECO:0000256" key="3">
    <source>
        <dbReference type="ARBA" id="ARBA00022763"/>
    </source>
</evidence>
<evidence type="ECO:0000259" key="10">
    <source>
        <dbReference type="SMART" id="SM00986"/>
    </source>
</evidence>
<dbReference type="InterPro" id="IPR036895">
    <property type="entry name" value="Uracil-DNA_glycosylase-like_sf"/>
</dbReference>
<keyword evidence="3" id="KW-0227">DNA damage</keyword>
<keyword evidence="4 11" id="KW-0378">Hydrolase</keyword>
<proteinExistence type="inferred from homology"/>
<dbReference type="GO" id="GO:0004844">
    <property type="term" value="F:uracil DNA N-glycosylase activity"/>
    <property type="evidence" value="ECO:0007669"/>
    <property type="project" value="InterPro"/>
</dbReference>
<dbReference type="SMART" id="SM00987">
    <property type="entry name" value="UreE_C"/>
    <property type="match status" value="1"/>
</dbReference>
<dbReference type="PANTHER" id="PTHR33693">
    <property type="entry name" value="TYPE-5 URACIL-DNA GLYCOSYLASE"/>
    <property type="match status" value="1"/>
</dbReference>
<evidence type="ECO:0000256" key="2">
    <source>
        <dbReference type="ARBA" id="ARBA00022723"/>
    </source>
</evidence>
<evidence type="ECO:0000256" key="9">
    <source>
        <dbReference type="ARBA" id="ARBA00023887"/>
    </source>
</evidence>
<evidence type="ECO:0000256" key="7">
    <source>
        <dbReference type="ARBA" id="ARBA00023204"/>
    </source>
</evidence>
<dbReference type="Gene3D" id="3.40.470.10">
    <property type="entry name" value="Uracil-DNA glycosylase-like domain"/>
    <property type="match status" value="1"/>
</dbReference>
<sequence>MTTPYEAPYDCRLCPRLVAYRKEIAEVEPDWHNGPVDSFGSDTAKFLVVGMAPGRGGANRTGRPFTGDGAGDLLFKALAKHGFAKGTYDRRADDGLQLLDCMITNVVRCVPPQNKPIALEANNCRPFLLSRIAHLPQLTTLLALGHIAHNSVLTTFGVRKKDYKFGHCASHQINIDGRKLTLINSYHCSRYNTNTGRLTEQMFDQVFEKIKAEF</sequence>
<feature type="domain" description="Uracil-DNA glycosylase-like" evidence="10">
    <location>
        <begin position="37"/>
        <end position="207"/>
    </location>
</feature>
<dbReference type="GO" id="GO:0046872">
    <property type="term" value="F:metal ion binding"/>
    <property type="evidence" value="ECO:0007669"/>
    <property type="project" value="UniProtKB-KW"/>
</dbReference>
<dbReference type="GO" id="GO:0006284">
    <property type="term" value="P:base-excision repair"/>
    <property type="evidence" value="ECO:0007669"/>
    <property type="project" value="InterPro"/>
</dbReference>
<reference evidence="11" key="1">
    <citation type="submission" date="2018-06" db="EMBL/GenBank/DDBJ databases">
        <authorList>
            <person name="Zhirakovskaya E."/>
        </authorList>
    </citation>
    <scope>NUCLEOTIDE SEQUENCE</scope>
</reference>